<proteinExistence type="inferred from homology"/>
<dbReference type="GO" id="GO:0061522">
    <property type="term" value="F:1,4-dihydroxy-2-naphthoyl-CoA thioesterase activity"/>
    <property type="evidence" value="ECO:0007669"/>
    <property type="project" value="TreeGrafter"/>
</dbReference>
<dbReference type="CDD" id="cd03443">
    <property type="entry name" value="PaaI_thioesterase"/>
    <property type="match status" value="1"/>
</dbReference>
<organism evidence="4 5">
    <name type="scientific">Nannocystis exedens</name>
    <dbReference type="NCBI Taxonomy" id="54"/>
    <lineage>
        <taxon>Bacteria</taxon>
        <taxon>Pseudomonadati</taxon>
        <taxon>Myxococcota</taxon>
        <taxon>Polyangia</taxon>
        <taxon>Nannocystales</taxon>
        <taxon>Nannocystaceae</taxon>
        <taxon>Nannocystis</taxon>
    </lineage>
</organism>
<dbReference type="SUPFAM" id="SSF54637">
    <property type="entry name" value="Thioesterase/thiol ester dehydrase-isomerase"/>
    <property type="match status" value="1"/>
</dbReference>
<evidence type="ECO:0000256" key="1">
    <source>
        <dbReference type="ARBA" id="ARBA00008324"/>
    </source>
</evidence>
<dbReference type="OrthoDB" id="9813282at2"/>
<dbReference type="GO" id="GO:0005829">
    <property type="term" value="C:cytosol"/>
    <property type="evidence" value="ECO:0007669"/>
    <property type="project" value="TreeGrafter"/>
</dbReference>
<dbReference type="STRING" id="54.SAMN02745121_06181"/>
<protein>
    <submittedName>
        <fullName evidence="4">Uncharacterized domain 1-containing protein</fullName>
    </submittedName>
</protein>
<dbReference type="Gene3D" id="3.10.129.10">
    <property type="entry name" value="Hotdog Thioesterase"/>
    <property type="match status" value="1"/>
</dbReference>
<dbReference type="InterPro" id="IPR006683">
    <property type="entry name" value="Thioestr_dom"/>
</dbReference>
<dbReference type="Pfam" id="PF03061">
    <property type="entry name" value="4HBT"/>
    <property type="match status" value="1"/>
</dbReference>
<dbReference type="NCBIfam" id="TIGR00369">
    <property type="entry name" value="unchar_dom_1"/>
    <property type="match status" value="1"/>
</dbReference>
<keyword evidence="2" id="KW-0378">Hydrolase</keyword>
<dbReference type="PANTHER" id="PTHR43240">
    <property type="entry name" value="1,4-DIHYDROXY-2-NAPHTHOYL-COA THIOESTERASE 1"/>
    <property type="match status" value="1"/>
</dbReference>
<dbReference type="PANTHER" id="PTHR43240:SF5">
    <property type="entry name" value="1,4-DIHYDROXY-2-NAPHTHOYL-COA THIOESTERASE 1"/>
    <property type="match status" value="1"/>
</dbReference>
<dbReference type="InterPro" id="IPR029069">
    <property type="entry name" value="HotDog_dom_sf"/>
</dbReference>
<dbReference type="RefSeq" id="WP_096331707.1">
    <property type="nucleotide sequence ID" value="NZ_FOMX01000023.1"/>
</dbReference>
<gene>
    <name evidence="4" type="ORF">SAMN02745121_06181</name>
</gene>
<sequence length="167" mass="17334">MTDAGPALAALVAAAADPAAIVAILNDHRSAFDRLIGLVFTGVGDDAVEAEVPVTPGLLQPYGLVHGGVYATIVESLASSGAALSAMRRGQSTVGLENATSFLHGTRGGTLRARATPLHRGRRTQVWRVEIRDDDQRVVASGHVRMLCLEGGATVAGESLALRRDGE</sequence>
<accession>A0A1I2EQM5</accession>
<name>A0A1I2EQM5_9BACT</name>
<dbReference type="InterPro" id="IPR003736">
    <property type="entry name" value="PAAI_dom"/>
</dbReference>
<evidence type="ECO:0000313" key="5">
    <source>
        <dbReference type="Proteomes" id="UP000199400"/>
    </source>
</evidence>
<dbReference type="Proteomes" id="UP000199400">
    <property type="component" value="Unassembled WGS sequence"/>
</dbReference>
<dbReference type="EMBL" id="FOMX01000023">
    <property type="protein sequence ID" value="SFE94520.1"/>
    <property type="molecule type" value="Genomic_DNA"/>
</dbReference>
<dbReference type="AlphaFoldDB" id="A0A1I2EQM5"/>
<evidence type="ECO:0000256" key="2">
    <source>
        <dbReference type="ARBA" id="ARBA00022801"/>
    </source>
</evidence>
<evidence type="ECO:0000313" key="4">
    <source>
        <dbReference type="EMBL" id="SFE94520.1"/>
    </source>
</evidence>
<reference evidence="5" key="1">
    <citation type="submission" date="2016-10" db="EMBL/GenBank/DDBJ databases">
        <authorList>
            <person name="Varghese N."/>
            <person name="Submissions S."/>
        </authorList>
    </citation>
    <scope>NUCLEOTIDE SEQUENCE [LARGE SCALE GENOMIC DNA]</scope>
    <source>
        <strain evidence="5">ATCC 25963</strain>
    </source>
</reference>
<keyword evidence="5" id="KW-1185">Reference proteome</keyword>
<evidence type="ECO:0000259" key="3">
    <source>
        <dbReference type="Pfam" id="PF03061"/>
    </source>
</evidence>
<feature type="domain" description="Thioesterase" evidence="3">
    <location>
        <begin position="62"/>
        <end position="140"/>
    </location>
</feature>
<comment type="similarity">
    <text evidence="1">Belongs to the thioesterase PaaI family.</text>
</comment>